<dbReference type="PIRSF" id="PIRSF017082">
    <property type="entry name" value="YflP"/>
    <property type="match status" value="1"/>
</dbReference>
<dbReference type="AlphaFoldDB" id="A0A3N9UIW4"/>
<feature type="chain" id="PRO_5039584548" evidence="3">
    <location>
        <begin position="20"/>
        <end position="345"/>
    </location>
</feature>
<dbReference type="PANTHER" id="PTHR42928:SF5">
    <property type="entry name" value="BLR1237 PROTEIN"/>
    <property type="match status" value="1"/>
</dbReference>
<comment type="similarity">
    <text evidence="1">Belongs to the UPF0065 (bug) family.</text>
</comment>
<dbReference type="PROSITE" id="PS51257">
    <property type="entry name" value="PROKAR_LIPOPROTEIN"/>
    <property type="match status" value="1"/>
</dbReference>
<evidence type="ECO:0000256" key="1">
    <source>
        <dbReference type="ARBA" id="ARBA00006987"/>
    </source>
</evidence>
<reference evidence="4 5" key="1">
    <citation type="journal article" date="2013" name="J. Microbiol.">
        <title>Lysinibacillus chungkukjangi sp. nov., isolated from Chungkukjang, Korean fermented soybean food.</title>
        <authorList>
            <person name="Kim S.J."/>
            <person name="Jang Y.H."/>
            <person name="Hamada M."/>
            <person name="Ahn J.H."/>
            <person name="Weon H.Y."/>
            <person name="Suzuki K."/>
            <person name="Whang K.S."/>
            <person name="Kwon S.W."/>
        </authorList>
    </citation>
    <scope>NUCLEOTIDE SEQUENCE [LARGE SCALE GENOMIC DNA]</scope>
    <source>
        <strain evidence="4 5">MCCC 1A12701</strain>
    </source>
</reference>
<dbReference type="Gene3D" id="3.40.190.150">
    <property type="entry name" value="Bordetella uptake gene, domain 1"/>
    <property type="match status" value="1"/>
</dbReference>
<comment type="caution">
    <text evidence="4">The sequence shown here is derived from an EMBL/GenBank/DDBJ whole genome shotgun (WGS) entry which is preliminary data.</text>
</comment>
<dbReference type="SUPFAM" id="SSF53850">
    <property type="entry name" value="Periplasmic binding protein-like II"/>
    <property type="match status" value="1"/>
</dbReference>
<evidence type="ECO:0000313" key="5">
    <source>
        <dbReference type="Proteomes" id="UP000274033"/>
    </source>
</evidence>
<dbReference type="InterPro" id="IPR005064">
    <property type="entry name" value="BUG"/>
</dbReference>
<dbReference type="Gene3D" id="3.40.190.10">
    <property type="entry name" value="Periplasmic binding protein-like II"/>
    <property type="match status" value="1"/>
</dbReference>
<dbReference type="InterPro" id="IPR042100">
    <property type="entry name" value="Bug_dom1"/>
</dbReference>
<feature type="signal peptide" evidence="3">
    <location>
        <begin position="1"/>
        <end position="19"/>
    </location>
</feature>
<dbReference type="RefSeq" id="WP_124761381.1">
    <property type="nucleotide sequence ID" value="NZ_JAFBDY010000001.1"/>
</dbReference>
<gene>
    <name evidence="4" type="ORF">EBB45_00060</name>
</gene>
<organism evidence="4 5">
    <name type="scientific">Lysinibacillus composti</name>
    <dbReference type="NCBI Taxonomy" id="720633"/>
    <lineage>
        <taxon>Bacteria</taxon>
        <taxon>Bacillati</taxon>
        <taxon>Bacillota</taxon>
        <taxon>Bacilli</taxon>
        <taxon>Bacillales</taxon>
        <taxon>Bacillaceae</taxon>
        <taxon>Lysinibacillus</taxon>
    </lineage>
</organism>
<evidence type="ECO:0000256" key="3">
    <source>
        <dbReference type="SAM" id="SignalP"/>
    </source>
</evidence>
<dbReference type="OrthoDB" id="9780943at2"/>
<keyword evidence="5" id="KW-1185">Reference proteome</keyword>
<accession>A0A3N9UIW4</accession>
<dbReference type="EMBL" id="RRCT01000001">
    <property type="protein sequence ID" value="RQW75989.1"/>
    <property type="molecule type" value="Genomic_DNA"/>
</dbReference>
<feature type="region of interest" description="Disordered" evidence="2">
    <location>
        <begin position="23"/>
        <end position="54"/>
    </location>
</feature>
<evidence type="ECO:0000256" key="2">
    <source>
        <dbReference type="SAM" id="MobiDB-lite"/>
    </source>
</evidence>
<dbReference type="CDD" id="cd07012">
    <property type="entry name" value="PBP2_Bug_TTT"/>
    <property type="match status" value="1"/>
</dbReference>
<dbReference type="Proteomes" id="UP000274033">
    <property type="component" value="Unassembled WGS sequence"/>
</dbReference>
<keyword evidence="3" id="KW-0732">Signal</keyword>
<protein>
    <submittedName>
        <fullName evidence="4">Tripartite tricarboxylate transporter substrate binding protein</fullName>
    </submittedName>
</protein>
<name>A0A3N9UIW4_9BACI</name>
<sequence length="345" mass="37128">MKKWILMICLVLVAAIVSACSGGGSSSSSQSTGNDKTETSTKPSSESTEASDEYANYPEKPIEFIVQYGAGGATDLVYRPVLQRMEKELGGTIVVQNITEGGGIQGAKKLADAKPDGYTAGVLSAGQTVMAPLFREVPVGLEDYEIVGSVGAYLYGIIAPKDAPYDDFEGFLSYVKENSGHLVASTIPSNVYEIFYTWLRNEHGVEFSTIPFDSATDTSMAVQNGSADFSVGLTSVDNSRIENGDIKFIAPLGDLRWPVAPDVPTLQEQGYDDVMVATILGIGLPKGTPEPIVKKWEDALKATLEDPEIVELLQSLSTEPSFKTGKDFEDYLLNLDQSFKTMVGK</sequence>
<proteinExistence type="inferred from homology"/>
<evidence type="ECO:0000313" key="4">
    <source>
        <dbReference type="EMBL" id="RQW75989.1"/>
    </source>
</evidence>
<dbReference type="Pfam" id="PF03401">
    <property type="entry name" value="TctC"/>
    <property type="match status" value="1"/>
</dbReference>
<dbReference type="PANTHER" id="PTHR42928">
    <property type="entry name" value="TRICARBOXYLATE-BINDING PROTEIN"/>
    <property type="match status" value="1"/>
</dbReference>